<dbReference type="RefSeq" id="WP_089399130.1">
    <property type="nucleotide sequence ID" value="NZ_FZOT01000004.1"/>
</dbReference>
<evidence type="ECO:0000313" key="6">
    <source>
        <dbReference type="Proteomes" id="UP000198284"/>
    </source>
</evidence>
<proteinExistence type="predicted"/>
<sequence length="373" mass="41807">MKKICHMSSAHHGLDIRIFRKECVSLAAAGFDTHLVINAAAADVSEAAGYGVTLHPLTYVPESRRFSRMSVHAWRCYSAAKKLDADIYHFHDPELMPYGLMLARAGKQVIFDAHEDLPGEIHSKDWVPLPARWILASAARWLQNFGVARLAAVVAATPFIGSLFDGIAKRVVVINNFPLIGELSPQSEDETNPRDSVCYVGGIDEIRGIREVVQAIGRTQSRLLLAGKFAKDAVRNEVMRYVGWSRVKEYGFVDRQKISEIMARSFSGLVTLHHVPNFVNSQPIKMFEYMSAGVPVIASNFPLWREVIEGNECGICVDQNDPEAIAAAIRHFHERPEEVARMGKNGRLAVESKYRWDCEEKKLVALYRDLLGY</sequence>
<reference evidence="5 6" key="1">
    <citation type="submission" date="2017-06" db="EMBL/GenBank/DDBJ databases">
        <authorList>
            <person name="Kim H.J."/>
            <person name="Triplett B.A."/>
        </authorList>
    </citation>
    <scope>NUCLEOTIDE SEQUENCE [LARGE SCALE GENOMIC DNA]</scope>
    <source>
        <strain evidence="5 6">U15</strain>
    </source>
</reference>
<feature type="domain" description="Glycosyl transferase family 1" evidence="3">
    <location>
        <begin position="190"/>
        <end position="347"/>
    </location>
</feature>
<dbReference type="Pfam" id="PF13579">
    <property type="entry name" value="Glyco_trans_4_4"/>
    <property type="match status" value="1"/>
</dbReference>
<evidence type="ECO:0000256" key="1">
    <source>
        <dbReference type="ARBA" id="ARBA00022676"/>
    </source>
</evidence>
<keyword evidence="6" id="KW-1185">Reference proteome</keyword>
<dbReference type="SUPFAM" id="SSF53756">
    <property type="entry name" value="UDP-Glycosyltransferase/glycogen phosphorylase"/>
    <property type="match status" value="1"/>
</dbReference>
<dbReference type="Proteomes" id="UP000198284">
    <property type="component" value="Unassembled WGS sequence"/>
</dbReference>
<dbReference type="InterPro" id="IPR028098">
    <property type="entry name" value="Glyco_trans_4-like_N"/>
</dbReference>
<name>A0A239GAB9_9BURK</name>
<evidence type="ECO:0000313" key="5">
    <source>
        <dbReference type="EMBL" id="SNS65662.1"/>
    </source>
</evidence>
<dbReference type="Pfam" id="PF00534">
    <property type="entry name" value="Glycos_transf_1"/>
    <property type="match status" value="1"/>
</dbReference>
<gene>
    <name evidence="5" type="ORF">SAMN06265795_104307</name>
</gene>
<dbReference type="InterPro" id="IPR001296">
    <property type="entry name" value="Glyco_trans_1"/>
</dbReference>
<dbReference type="PANTHER" id="PTHR12526">
    <property type="entry name" value="GLYCOSYLTRANSFERASE"/>
    <property type="match status" value="1"/>
</dbReference>
<protein>
    <submittedName>
        <fullName evidence="5">Glycosyltransferase involved in cell wall bisynthesis</fullName>
    </submittedName>
</protein>
<dbReference type="PANTHER" id="PTHR12526:SF629">
    <property type="entry name" value="TEICHURONIC ACID BIOSYNTHESIS GLYCOSYLTRANSFERASE TUAH-RELATED"/>
    <property type="match status" value="1"/>
</dbReference>
<evidence type="ECO:0000259" key="3">
    <source>
        <dbReference type="Pfam" id="PF00534"/>
    </source>
</evidence>
<dbReference type="AlphaFoldDB" id="A0A239GAB9"/>
<evidence type="ECO:0000256" key="2">
    <source>
        <dbReference type="ARBA" id="ARBA00022679"/>
    </source>
</evidence>
<dbReference type="OrthoDB" id="9815351at2"/>
<organism evidence="5 6">
    <name type="scientific">Noviherbaspirillum humi</name>
    <dbReference type="NCBI Taxonomy" id="1688639"/>
    <lineage>
        <taxon>Bacteria</taxon>
        <taxon>Pseudomonadati</taxon>
        <taxon>Pseudomonadota</taxon>
        <taxon>Betaproteobacteria</taxon>
        <taxon>Burkholderiales</taxon>
        <taxon>Oxalobacteraceae</taxon>
        <taxon>Noviherbaspirillum</taxon>
    </lineage>
</organism>
<dbReference type="GO" id="GO:0016757">
    <property type="term" value="F:glycosyltransferase activity"/>
    <property type="evidence" value="ECO:0007669"/>
    <property type="project" value="UniProtKB-KW"/>
</dbReference>
<keyword evidence="2 5" id="KW-0808">Transferase</keyword>
<feature type="domain" description="Glycosyltransferase subfamily 4-like N-terminal" evidence="4">
    <location>
        <begin position="23"/>
        <end position="175"/>
    </location>
</feature>
<dbReference type="Gene3D" id="3.40.50.2000">
    <property type="entry name" value="Glycogen Phosphorylase B"/>
    <property type="match status" value="2"/>
</dbReference>
<dbReference type="EMBL" id="FZOT01000004">
    <property type="protein sequence ID" value="SNS65662.1"/>
    <property type="molecule type" value="Genomic_DNA"/>
</dbReference>
<evidence type="ECO:0000259" key="4">
    <source>
        <dbReference type="Pfam" id="PF13579"/>
    </source>
</evidence>
<accession>A0A239GAB9</accession>
<keyword evidence="1" id="KW-0328">Glycosyltransferase</keyword>